<reference evidence="1 2" key="1">
    <citation type="submission" date="2014-07" db="EMBL/GenBank/DDBJ databases">
        <title>Methanogenic archaea and the global carbon cycle.</title>
        <authorList>
            <person name="Henriksen J.R."/>
            <person name="Luke J."/>
            <person name="Reinhart S."/>
            <person name="Benedict M.N."/>
            <person name="Youngblut N.D."/>
            <person name="Metcalf M.E."/>
            <person name="Whitaker R.J."/>
            <person name="Metcalf W.W."/>
        </authorList>
    </citation>
    <scope>NUCLEOTIDE SEQUENCE [LARGE SCALE GENOMIC DNA]</scope>
    <source>
        <strain evidence="1 2">Wiesmoor</strain>
    </source>
</reference>
<dbReference type="PATRIC" id="fig|1434109.4.peg.3240"/>
<evidence type="ECO:0000313" key="2">
    <source>
        <dbReference type="Proteomes" id="UP000033038"/>
    </source>
</evidence>
<dbReference type="EMBL" id="CP009526">
    <property type="protein sequence ID" value="AKB51756.1"/>
    <property type="molecule type" value="Genomic_DNA"/>
</dbReference>
<dbReference type="AlphaFoldDB" id="A0A0E3LLS0"/>
<dbReference type="Proteomes" id="UP000033038">
    <property type="component" value="Chromosome"/>
</dbReference>
<evidence type="ECO:0000313" key="1">
    <source>
        <dbReference type="EMBL" id="AKB51756.1"/>
    </source>
</evidence>
<sequence>MNSGVQYPGTFCPEDCPLKSKPFDARNILVYKTWILKTKNRIPFEIFQTQKLRMQKELSFHALNPNIKML</sequence>
<proteinExistence type="predicted"/>
<organism evidence="1 2">
    <name type="scientific">Methanosarcina barkeri str. Wiesmoor</name>
    <dbReference type="NCBI Taxonomy" id="1434109"/>
    <lineage>
        <taxon>Archaea</taxon>
        <taxon>Methanobacteriati</taxon>
        <taxon>Methanobacteriota</taxon>
        <taxon>Stenosarchaea group</taxon>
        <taxon>Methanomicrobia</taxon>
        <taxon>Methanosarcinales</taxon>
        <taxon>Methanosarcinaceae</taxon>
        <taxon>Methanosarcina</taxon>
    </lineage>
</organism>
<dbReference type="KEGG" id="mbw:MSBRW_2503"/>
<name>A0A0E3LLS0_METBA</name>
<dbReference type="HOGENOM" id="CLU_2748153_0_0_2"/>
<gene>
    <name evidence="1" type="ORF">MSBRW_2503</name>
</gene>
<protein>
    <submittedName>
        <fullName evidence="1">Uncharacterized protein</fullName>
    </submittedName>
</protein>
<accession>A0A0E3LLS0</accession>